<dbReference type="SUPFAM" id="SSF51338">
    <property type="entry name" value="Composite domain of metallo-dependent hydrolases"/>
    <property type="match status" value="1"/>
</dbReference>
<name>A0A7R9E6C4_9NEOP</name>
<dbReference type="Gene3D" id="2.30.40.10">
    <property type="entry name" value="Urease, subunit C, domain 1"/>
    <property type="match status" value="1"/>
</dbReference>
<proteinExistence type="predicted"/>
<dbReference type="EMBL" id="OB793416">
    <property type="protein sequence ID" value="CAD7427251.1"/>
    <property type="molecule type" value="Genomic_DNA"/>
</dbReference>
<gene>
    <name evidence="2" type="ORF">TMSB3V08_LOCUS4103</name>
</gene>
<dbReference type="AlphaFoldDB" id="A0A7R9E6C4"/>
<feature type="region of interest" description="Disordered" evidence="1">
    <location>
        <begin position="421"/>
        <end position="479"/>
    </location>
</feature>
<dbReference type="InterPro" id="IPR011059">
    <property type="entry name" value="Metal-dep_hydrolase_composite"/>
</dbReference>
<organism evidence="2">
    <name type="scientific">Timema monikensis</name>
    <dbReference type="NCBI Taxonomy" id="170555"/>
    <lineage>
        <taxon>Eukaryota</taxon>
        <taxon>Metazoa</taxon>
        <taxon>Ecdysozoa</taxon>
        <taxon>Arthropoda</taxon>
        <taxon>Hexapoda</taxon>
        <taxon>Insecta</taxon>
        <taxon>Pterygota</taxon>
        <taxon>Neoptera</taxon>
        <taxon>Polyneoptera</taxon>
        <taxon>Phasmatodea</taxon>
        <taxon>Timematodea</taxon>
        <taxon>Timematoidea</taxon>
        <taxon>Timematidae</taxon>
        <taxon>Timema</taxon>
    </lineage>
</organism>
<accession>A0A7R9E6C4</accession>
<sequence length="636" mass="71281">MWRIELEEIYLHSFGERVGNRLGSLVYCESSFLDLADNARDSNSDLVSSKPDKEKLTDLYIVESPEGKCRLKFKVHRRLKILLNPQKINETEEHTVFGHIEANEENIVTLQYMCSDERLADILTITKKKEEAEGRTRWRSKFTDKRNGPVTFVASKILSPPKSTALARDTMTVIQPKMFLNKTDVVTIKAVAGMKLQGGAGLSFQQLGGVATKPSLKLMAGYGLVTSDDDFCTSITESDGPGHGTIPGYLCVQNIPETMPYDTEINYKETKNSLERSRSQRWEALRDWSPVVCGRFEKYRLDNWPVGAPNKIVGTPSGESSHDLPFTDTPDKTRLALSPLRISALEYQVEIGALQFRSDYTRAATEGGFQKIPGGFRPPYPHLSTPLCKMDPDPPPPPVRKRREHAICTKEELASILGKTKSATTFGRDSNPDLRVTSQPNFDELDIKPPTHKCRGLSQHGTGKPNEKKPGGRPRHRWEDRIGKVELEEVNPHLRGGRVENHLGKTTPCSPDRDSNLDLPVLSSRAQHKRSAQNRLLVKNGKIVNEDGIIDGDVYIEDGTIKATIVSHAIANWEHFKPLTYSDNGSNFPSEERYRDVMLSSAKYSSTCELVAAGEIYPFQFQVYLLGELLHSFGEQ</sequence>
<dbReference type="GO" id="GO:0016810">
    <property type="term" value="F:hydrolase activity, acting on carbon-nitrogen (but not peptide) bonds"/>
    <property type="evidence" value="ECO:0007669"/>
    <property type="project" value="InterPro"/>
</dbReference>
<reference evidence="2" key="1">
    <citation type="submission" date="2020-11" db="EMBL/GenBank/DDBJ databases">
        <authorList>
            <person name="Tran Van P."/>
        </authorList>
    </citation>
    <scope>NUCLEOTIDE SEQUENCE</scope>
</reference>
<protein>
    <submittedName>
        <fullName evidence="2">Uncharacterized protein</fullName>
    </submittedName>
</protein>
<evidence type="ECO:0000256" key="1">
    <source>
        <dbReference type="SAM" id="MobiDB-lite"/>
    </source>
</evidence>
<evidence type="ECO:0000313" key="2">
    <source>
        <dbReference type="EMBL" id="CAD7427251.1"/>
    </source>
</evidence>